<feature type="compositionally biased region" description="Basic and acidic residues" evidence="1">
    <location>
        <begin position="1"/>
        <end position="29"/>
    </location>
</feature>
<feature type="compositionally biased region" description="Low complexity" evidence="1">
    <location>
        <begin position="110"/>
        <end position="127"/>
    </location>
</feature>
<protein>
    <submittedName>
        <fullName evidence="3">Uncharacterized protein</fullName>
    </submittedName>
</protein>
<accession>A0ABV7ZNB2</accession>
<evidence type="ECO:0000256" key="2">
    <source>
        <dbReference type="SAM" id="Phobius"/>
    </source>
</evidence>
<proteinExistence type="predicted"/>
<comment type="caution">
    <text evidence="3">The sequence shown here is derived from an EMBL/GenBank/DDBJ whole genome shotgun (WGS) entry which is preliminary data.</text>
</comment>
<feature type="compositionally biased region" description="Basic and acidic residues" evidence="1">
    <location>
        <begin position="292"/>
        <end position="301"/>
    </location>
</feature>
<feature type="compositionally biased region" description="Basic and acidic residues" evidence="1">
    <location>
        <begin position="389"/>
        <end position="445"/>
    </location>
</feature>
<feature type="region of interest" description="Disordered" evidence="1">
    <location>
        <begin position="1"/>
        <end position="235"/>
    </location>
</feature>
<feature type="compositionally biased region" description="Low complexity" evidence="1">
    <location>
        <begin position="325"/>
        <end position="342"/>
    </location>
</feature>
<keyword evidence="2" id="KW-0472">Membrane</keyword>
<organism evidence="3 4">
    <name type="scientific">Corynebacterium hansenii</name>
    <dbReference type="NCBI Taxonomy" id="394964"/>
    <lineage>
        <taxon>Bacteria</taxon>
        <taxon>Bacillati</taxon>
        <taxon>Actinomycetota</taxon>
        <taxon>Actinomycetes</taxon>
        <taxon>Mycobacteriales</taxon>
        <taxon>Corynebacteriaceae</taxon>
        <taxon>Corynebacterium</taxon>
    </lineage>
</organism>
<dbReference type="Proteomes" id="UP001595751">
    <property type="component" value="Unassembled WGS sequence"/>
</dbReference>
<feature type="compositionally biased region" description="Acidic residues" evidence="1">
    <location>
        <begin position="128"/>
        <end position="148"/>
    </location>
</feature>
<keyword evidence="4" id="KW-1185">Reference proteome</keyword>
<name>A0ABV7ZNB2_9CORY</name>
<feature type="compositionally biased region" description="Basic and acidic residues" evidence="1">
    <location>
        <begin position="149"/>
        <end position="164"/>
    </location>
</feature>
<gene>
    <name evidence="3" type="ORF">ACFORJ_03555</name>
</gene>
<feature type="compositionally biased region" description="Low complexity" evidence="1">
    <location>
        <begin position="192"/>
        <end position="204"/>
    </location>
</feature>
<dbReference type="EMBL" id="JBHRZN010000001">
    <property type="protein sequence ID" value="MFC3849244.1"/>
    <property type="molecule type" value="Genomic_DNA"/>
</dbReference>
<feature type="transmembrane region" description="Helical" evidence="2">
    <location>
        <begin position="512"/>
        <end position="531"/>
    </location>
</feature>
<feature type="compositionally biased region" description="Basic and acidic residues" evidence="1">
    <location>
        <begin position="205"/>
        <end position="219"/>
    </location>
</feature>
<feature type="compositionally biased region" description="Basic and acidic residues" evidence="1">
    <location>
        <begin position="371"/>
        <end position="381"/>
    </location>
</feature>
<dbReference type="RefSeq" id="WP_290291062.1">
    <property type="nucleotide sequence ID" value="NZ_CP047211.1"/>
</dbReference>
<feature type="region of interest" description="Disordered" evidence="1">
    <location>
        <begin position="274"/>
        <end position="470"/>
    </location>
</feature>
<feature type="transmembrane region" description="Helical" evidence="2">
    <location>
        <begin position="478"/>
        <end position="506"/>
    </location>
</feature>
<keyword evidence="2" id="KW-0812">Transmembrane</keyword>
<evidence type="ECO:0000313" key="3">
    <source>
        <dbReference type="EMBL" id="MFC3849244.1"/>
    </source>
</evidence>
<feature type="compositionally biased region" description="Basic and acidic residues" evidence="1">
    <location>
        <begin position="343"/>
        <end position="364"/>
    </location>
</feature>
<feature type="compositionally biased region" description="Basic and acidic residues" evidence="1">
    <location>
        <begin position="311"/>
        <end position="324"/>
    </location>
</feature>
<feature type="compositionally biased region" description="Acidic residues" evidence="1">
    <location>
        <begin position="167"/>
        <end position="191"/>
    </location>
</feature>
<feature type="compositionally biased region" description="Low complexity" evidence="1">
    <location>
        <begin position="79"/>
        <end position="100"/>
    </location>
</feature>
<evidence type="ECO:0000256" key="1">
    <source>
        <dbReference type="SAM" id="MobiDB-lite"/>
    </source>
</evidence>
<evidence type="ECO:0000313" key="4">
    <source>
        <dbReference type="Proteomes" id="UP001595751"/>
    </source>
</evidence>
<keyword evidence="2" id="KW-1133">Transmembrane helix</keyword>
<reference evidence="4" key="1">
    <citation type="journal article" date="2019" name="Int. J. Syst. Evol. Microbiol.">
        <title>The Global Catalogue of Microorganisms (GCM) 10K type strain sequencing project: providing services to taxonomists for standard genome sequencing and annotation.</title>
        <authorList>
            <consortium name="The Broad Institute Genomics Platform"/>
            <consortium name="The Broad Institute Genome Sequencing Center for Infectious Disease"/>
            <person name="Wu L."/>
            <person name="Ma J."/>
        </authorList>
    </citation>
    <scope>NUCLEOTIDE SEQUENCE [LARGE SCALE GENOMIC DNA]</scope>
    <source>
        <strain evidence="4">CCUG 53252</strain>
    </source>
</reference>
<feature type="transmembrane region" description="Helical" evidence="2">
    <location>
        <begin position="538"/>
        <end position="557"/>
    </location>
</feature>
<sequence length="560" mass="60437">MSEEKLTVAELLARREKERGDSAASEDRPRRRRRSLEEGGVSVAELTGGIPRVKAAGPRRGAHAVVEDEDRDDRHAARPAEAAESAEATEAAEVSATEEAAAAEERVAERAPQPVEEPAAEAPVAEEPVADEPAAEVADEPVAEEPEYEYVHEPVAERATERAPEPPAEEPVVEAPVDEVPVDEAPAEEPVAEVPAEEPVVAKPAPERVAEPEPAETRDPFAVPQAVPVDPRPVMANDETGEITFTFTKFHDARTASRPVADIGPVAREVLQGSMAYDDRPTNILPVIDDGEGYRDDRGDEPSPASAKTSEFTRVDGESDDRAFDGSAIAGTGAAGGAAAMADHVDDVPAAYREREREHAEHQVGADAFDGPDHEDAEATRAFDGSSLTDERYDDARYDDAPYDDERYDDRHDDARYDDERYDDRRDDARYADEDFGEDRRRDAADFDGDPATAEAPAVPESGATKKSRDDYAEDNSLSIGLLIAQTVVGLLIGGLVFALFTFLWVSLPVPVVAVIAVVFALGLVVAVNLVRRERDRLTPILAGIVGLVVSFAPYVITLL</sequence>